<dbReference type="Proteomes" id="UP000604825">
    <property type="component" value="Unassembled WGS sequence"/>
</dbReference>
<name>A0A811RI10_9POAL</name>
<gene>
    <name evidence="2" type="ORF">NCGR_LOCUS53311</name>
</gene>
<organism evidence="2 3">
    <name type="scientific">Miscanthus lutarioriparius</name>
    <dbReference type="NCBI Taxonomy" id="422564"/>
    <lineage>
        <taxon>Eukaryota</taxon>
        <taxon>Viridiplantae</taxon>
        <taxon>Streptophyta</taxon>
        <taxon>Embryophyta</taxon>
        <taxon>Tracheophyta</taxon>
        <taxon>Spermatophyta</taxon>
        <taxon>Magnoliopsida</taxon>
        <taxon>Liliopsida</taxon>
        <taxon>Poales</taxon>
        <taxon>Poaceae</taxon>
        <taxon>PACMAD clade</taxon>
        <taxon>Panicoideae</taxon>
        <taxon>Andropogonodae</taxon>
        <taxon>Andropogoneae</taxon>
        <taxon>Saccharinae</taxon>
        <taxon>Miscanthus</taxon>
    </lineage>
</organism>
<protein>
    <submittedName>
        <fullName evidence="2">Uncharacterized protein</fullName>
    </submittedName>
</protein>
<evidence type="ECO:0000313" key="3">
    <source>
        <dbReference type="Proteomes" id="UP000604825"/>
    </source>
</evidence>
<evidence type="ECO:0000256" key="1">
    <source>
        <dbReference type="SAM" id="MobiDB-lite"/>
    </source>
</evidence>
<dbReference type="EMBL" id="CAJGYO010000015">
    <property type="protein sequence ID" value="CAD6270015.1"/>
    <property type="molecule type" value="Genomic_DNA"/>
</dbReference>
<evidence type="ECO:0000313" key="2">
    <source>
        <dbReference type="EMBL" id="CAD6270015.1"/>
    </source>
</evidence>
<reference evidence="2" key="1">
    <citation type="submission" date="2020-10" db="EMBL/GenBank/DDBJ databases">
        <authorList>
            <person name="Han B."/>
            <person name="Lu T."/>
            <person name="Zhao Q."/>
            <person name="Huang X."/>
            <person name="Zhao Y."/>
        </authorList>
    </citation>
    <scope>NUCLEOTIDE SEQUENCE</scope>
</reference>
<keyword evidence="3" id="KW-1185">Reference proteome</keyword>
<dbReference type="AlphaFoldDB" id="A0A811RI10"/>
<comment type="caution">
    <text evidence="2">The sequence shown here is derived from an EMBL/GenBank/DDBJ whole genome shotgun (WGS) entry which is preliminary data.</text>
</comment>
<proteinExistence type="predicted"/>
<feature type="region of interest" description="Disordered" evidence="1">
    <location>
        <begin position="29"/>
        <end position="76"/>
    </location>
</feature>
<accession>A0A811RI10</accession>
<sequence>MAAARAAGPPWPAVAHRWRGPGVEEWGNGRVRGRGWGPPAPELRRRRRGEHQGGGTLTGRLGSDRSQFHPSTTNGTSHIHTLINGNRHSTAVMVKREEKKTGYLFKEDNREKNWHRNLRTKCQAKPKYCITNLMIESFII</sequence>